<dbReference type="Proteomes" id="UP000436088">
    <property type="component" value="Unassembled WGS sequence"/>
</dbReference>
<name>A0A6A3B3C7_HIBSY</name>
<dbReference type="SMART" id="SM00360">
    <property type="entry name" value="RRM"/>
    <property type="match status" value="1"/>
</dbReference>
<proteinExistence type="predicted"/>
<sequence>MAMGDAKSGVCSTPQEVGAAFVDRYYLVLCNSPEEIYKFYQDSSMVSRPGPDETMTTFTTIQDIKEHLSSFDGRQLHIVSCDSQPAANQGVFVVVTGSFTTNNEQIIKFYQSFILTPMEAIHDYFISNDILKFLDEKEWITPRVSTSSSTTDLSLEEEFSIIHVSKAASSSSSHDIPVVSSSIQDDTPAVHVEDVSSVVLSPHQDVPTLPFEDVSIVVQSDASTDLPVDVSTTVVSLAPRDETTLPIEDVSTFHSKDVPIVVPTSKHEVETTPIEGISSIVSNSTHHVGPSFCMEDFPAIISNSTYRVPINHIPKKSFSSGVQVLNENDAQFKPPPVRKEPKKSGVEGENKNRNTADVKADATSIFVGNLAAGSKSEQLHQAFKKFGRIKPNGVKIKLDRLYRSYAFIQFESSSSAKVAVQASFIKIGDRKLNIKEKRSY</sequence>
<evidence type="ECO:0000313" key="6">
    <source>
        <dbReference type="EMBL" id="KAE8709782.1"/>
    </source>
</evidence>
<dbReference type="GO" id="GO:1990904">
    <property type="term" value="C:ribonucleoprotein complex"/>
    <property type="evidence" value="ECO:0007669"/>
    <property type="project" value="TreeGrafter"/>
</dbReference>
<dbReference type="SUPFAM" id="SSF54427">
    <property type="entry name" value="NTF2-like"/>
    <property type="match status" value="1"/>
</dbReference>
<evidence type="ECO:0000256" key="3">
    <source>
        <dbReference type="SAM" id="MobiDB-lite"/>
    </source>
</evidence>
<reference evidence="6" key="1">
    <citation type="submission" date="2019-09" db="EMBL/GenBank/DDBJ databases">
        <title>Draft genome information of white flower Hibiscus syriacus.</title>
        <authorList>
            <person name="Kim Y.-M."/>
        </authorList>
    </citation>
    <scope>NUCLEOTIDE SEQUENCE [LARGE SCALE GENOMIC DNA]</scope>
    <source>
        <strain evidence="6">YM2019G1</strain>
    </source>
</reference>
<evidence type="ECO:0000256" key="2">
    <source>
        <dbReference type="PROSITE-ProRule" id="PRU00176"/>
    </source>
</evidence>
<dbReference type="GO" id="GO:0005829">
    <property type="term" value="C:cytosol"/>
    <property type="evidence" value="ECO:0007669"/>
    <property type="project" value="TreeGrafter"/>
</dbReference>
<feature type="region of interest" description="Disordered" evidence="3">
    <location>
        <begin position="329"/>
        <end position="355"/>
    </location>
</feature>
<feature type="domain" description="NTF2" evidence="5">
    <location>
        <begin position="17"/>
        <end position="133"/>
    </location>
</feature>
<evidence type="ECO:0000256" key="1">
    <source>
        <dbReference type="ARBA" id="ARBA00022884"/>
    </source>
</evidence>
<protein>
    <submittedName>
        <fullName evidence="6">Uncharacterized protein</fullName>
    </submittedName>
</protein>
<evidence type="ECO:0000259" key="4">
    <source>
        <dbReference type="PROSITE" id="PS50102"/>
    </source>
</evidence>
<dbReference type="InterPro" id="IPR002075">
    <property type="entry name" value="NTF2_dom"/>
</dbReference>
<dbReference type="Pfam" id="PF02136">
    <property type="entry name" value="NTF2"/>
    <property type="match status" value="1"/>
</dbReference>
<dbReference type="InterPro" id="IPR035979">
    <property type="entry name" value="RBD_domain_sf"/>
</dbReference>
<keyword evidence="7" id="KW-1185">Reference proteome</keyword>
<organism evidence="6 7">
    <name type="scientific">Hibiscus syriacus</name>
    <name type="common">Rose of Sharon</name>
    <dbReference type="NCBI Taxonomy" id="106335"/>
    <lineage>
        <taxon>Eukaryota</taxon>
        <taxon>Viridiplantae</taxon>
        <taxon>Streptophyta</taxon>
        <taxon>Embryophyta</taxon>
        <taxon>Tracheophyta</taxon>
        <taxon>Spermatophyta</taxon>
        <taxon>Magnoliopsida</taxon>
        <taxon>eudicotyledons</taxon>
        <taxon>Gunneridae</taxon>
        <taxon>Pentapetalae</taxon>
        <taxon>rosids</taxon>
        <taxon>malvids</taxon>
        <taxon>Malvales</taxon>
        <taxon>Malvaceae</taxon>
        <taxon>Malvoideae</taxon>
        <taxon>Hibiscus</taxon>
    </lineage>
</organism>
<dbReference type="EMBL" id="VEPZ02000934">
    <property type="protein sequence ID" value="KAE8709782.1"/>
    <property type="molecule type" value="Genomic_DNA"/>
</dbReference>
<comment type="caution">
    <text evidence="6">The sequence shown here is derived from an EMBL/GenBank/DDBJ whole genome shotgun (WGS) entry which is preliminary data.</text>
</comment>
<evidence type="ECO:0000259" key="5">
    <source>
        <dbReference type="PROSITE" id="PS50177"/>
    </source>
</evidence>
<dbReference type="PANTHER" id="PTHR10693">
    <property type="entry name" value="RAS GTPASE-ACTIVATING PROTEIN-BINDING PROTEIN"/>
    <property type="match status" value="1"/>
</dbReference>
<feature type="compositionally biased region" description="Basic and acidic residues" evidence="3">
    <location>
        <begin position="337"/>
        <end position="355"/>
    </location>
</feature>
<accession>A0A6A3B3C7</accession>
<keyword evidence="1 2" id="KW-0694">RNA-binding</keyword>
<dbReference type="InterPro" id="IPR000504">
    <property type="entry name" value="RRM_dom"/>
</dbReference>
<gene>
    <name evidence="6" type="ORF">F3Y22_tig00110328pilonHSYRG00443</name>
</gene>
<dbReference type="PROSITE" id="PS50177">
    <property type="entry name" value="NTF2_DOMAIN"/>
    <property type="match status" value="1"/>
</dbReference>
<dbReference type="GO" id="GO:0003729">
    <property type="term" value="F:mRNA binding"/>
    <property type="evidence" value="ECO:0007669"/>
    <property type="project" value="TreeGrafter"/>
</dbReference>
<dbReference type="CDD" id="cd00780">
    <property type="entry name" value="NTF2"/>
    <property type="match status" value="1"/>
</dbReference>
<dbReference type="CDD" id="cd00590">
    <property type="entry name" value="RRM_SF"/>
    <property type="match status" value="1"/>
</dbReference>
<dbReference type="PROSITE" id="PS50102">
    <property type="entry name" value="RRM"/>
    <property type="match status" value="1"/>
</dbReference>
<evidence type="ECO:0000313" key="7">
    <source>
        <dbReference type="Proteomes" id="UP000436088"/>
    </source>
</evidence>
<dbReference type="InterPro" id="IPR018222">
    <property type="entry name" value="Nuclear_transport_factor_2_euk"/>
</dbReference>
<dbReference type="AlphaFoldDB" id="A0A6A3B3C7"/>
<dbReference type="Gene3D" id="3.30.70.330">
    <property type="match status" value="1"/>
</dbReference>
<dbReference type="InterPro" id="IPR032710">
    <property type="entry name" value="NTF2-like_dom_sf"/>
</dbReference>
<dbReference type="PANTHER" id="PTHR10693:SF45">
    <property type="entry name" value="NUCLEAR TRANSPORT FACTOR 2 (NTF2) FAMILY PROTEIN WITH RNA BINDING (RRM-RBD-RNP MOTIFS) DOMAIN-CONTAINING PROTEIN"/>
    <property type="match status" value="1"/>
</dbReference>
<dbReference type="Gene3D" id="3.10.450.50">
    <property type="match status" value="1"/>
</dbReference>
<dbReference type="SUPFAM" id="SSF54928">
    <property type="entry name" value="RNA-binding domain, RBD"/>
    <property type="match status" value="1"/>
</dbReference>
<dbReference type="InterPro" id="IPR039539">
    <property type="entry name" value="Ras_GTPase_bind_prot"/>
</dbReference>
<dbReference type="Pfam" id="PF00076">
    <property type="entry name" value="RRM_1"/>
    <property type="match status" value="1"/>
</dbReference>
<feature type="domain" description="RRM" evidence="4">
    <location>
        <begin position="363"/>
        <end position="439"/>
    </location>
</feature>
<dbReference type="InterPro" id="IPR012677">
    <property type="entry name" value="Nucleotide-bd_a/b_plait_sf"/>
</dbReference>